<sequence length="890" mass="98063">MIPATKAADSYSQPSSDLSLDEEREAIRRETEKAALNQLERARLKPVAFAARSNINYDANIDDDSPVHGFAISFNIKDFLHIKEKYNNDWWIGRLVKEGCDIGFIPSPIKLENLRLQQAQAGKSNGLDDDDSDGAGGRGNKSAISLGVSSKDKKKFFKKLEHLPPYDVVPSIRPVILIGPSLKGFEVTDMMQKAIFDFMKHRFANRIIITRVTADISLARRAEQSNPIGGKRQGLIDRSNSRTASNLSEVTAEIERIFELARTMQLVALDCDTINHPAQVAKTSLAPILVYLKVSSPKVLQRLIKSRGKAQARQLSVQMNTAEKLIQLPNEVFDVVLDENQLDEACDHLGEYLDSYYKAIHPPGRTSIMASSSSASAGPTTTIPPTMPPSNSSSPVPAQQQQQQQHHIHHQHHQQQQQHSTLHHQSSSSSQQQQPQQQQQQTRPSSRSHQQSPLPPPHNLQRQPQQPQQQQQQQQPQHHHLHQLQQQSSFPNQPYQQQHQPRQYPSSSTELLGSISPTQQSSGVAQPQAQPTPTHHHHHHQPGRQATTTHGQYQSQQQQQLPPVQQRLHHQEVGVQPAGYPQVALQSHQRPPPLGGQRAPHLGATGVGGTPQHYGRPASSQAAYYQQHQHSSMEEYGVVAGSPSPPAQLHPGAPLPAPPPQSTQIGPLHHHHHQQQPTAHHHHHHHDQHEVQYQLSDAQLLASQKQRPSQPMPPAGYSPAAAPVAAMSSSSLLHHQQHHHHHSSSQQPPIHPMHHSLTHQPQHYHHTATTTGAAADAPPVIRQHQHPPPLAQAHHHHRHHHHHPAYGSASQPQPIGGGYLQRQPSDSLDPTLVGAPEYPSAAASSSYPPLGAPSAGVYPTPPSMGGSKPAQSGGSMSRGGGSQQAHQPYY</sequence>
<feature type="region of interest" description="Disordered" evidence="2">
    <location>
        <begin position="122"/>
        <end position="145"/>
    </location>
</feature>
<organism evidence="4">
    <name type="scientific">Aceria tosichella</name>
    <name type="common">wheat curl mite</name>
    <dbReference type="NCBI Taxonomy" id="561515"/>
    <lineage>
        <taxon>Eukaryota</taxon>
        <taxon>Metazoa</taxon>
        <taxon>Ecdysozoa</taxon>
        <taxon>Arthropoda</taxon>
        <taxon>Chelicerata</taxon>
        <taxon>Arachnida</taxon>
        <taxon>Acari</taxon>
        <taxon>Acariformes</taxon>
        <taxon>Trombidiformes</taxon>
        <taxon>Prostigmata</taxon>
        <taxon>Eupodina</taxon>
        <taxon>Eriophyoidea</taxon>
        <taxon>Eriophyidae</taxon>
        <taxon>Eriophyinae</taxon>
        <taxon>Aceriini</taxon>
        <taxon>Aceria</taxon>
    </lineage>
</organism>
<dbReference type="Pfam" id="PF12052">
    <property type="entry name" value="VGCC_beta4Aa_N"/>
    <property type="match status" value="1"/>
</dbReference>
<dbReference type="EMBL" id="GGYP01004715">
    <property type="protein sequence ID" value="MDE49486.1"/>
    <property type="molecule type" value="Transcribed_RNA"/>
</dbReference>
<feature type="compositionally biased region" description="Basic residues" evidence="2">
    <location>
        <begin position="793"/>
        <end position="804"/>
    </location>
</feature>
<dbReference type="SUPFAM" id="SSF50044">
    <property type="entry name" value="SH3-domain"/>
    <property type="match status" value="1"/>
</dbReference>
<dbReference type="CDD" id="cd11863">
    <property type="entry name" value="SH3_CACNB"/>
    <property type="match status" value="1"/>
</dbReference>
<proteinExistence type="predicted"/>
<dbReference type="Pfam" id="PF00625">
    <property type="entry name" value="Guanylate_kin"/>
    <property type="match status" value="1"/>
</dbReference>
<feature type="compositionally biased region" description="Low complexity" evidence="2">
    <location>
        <begin position="834"/>
        <end position="856"/>
    </location>
</feature>
<feature type="compositionally biased region" description="Low complexity" evidence="2">
    <location>
        <begin position="483"/>
        <end position="508"/>
    </location>
</feature>
<feature type="compositionally biased region" description="Polar residues" evidence="2">
    <location>
        <begin position="509"/>
        <end position="524"/>
    </location>
</feature>
<dbReference type="InterPro" id="IPR036028">
    <property type="entry name" value="SH3-like_dom_sf"/>
</dbReference>
<reference evidence="4" key="1">
    <citation type="submission" date="2018-10" db="EMBL/GenBank/DDBJ databases">
        <title>Transcriptome assembly of Aceria tosichella (Wheat curl mite) Type 2.</title>
        <authorList>
            <person name="Scully E.D."/>
            <person name="Geib S.M."/>
            <person name="Palmer N.A."/>
            <person name="Gupta A.K."/>
            <person name="Sarath G."/>
            <person name="Tatineni S."/>
        </authorList>
    </citation>
    <scope>NUCLEOTIDE SEQUENCE</scope>
    <source>
        <strain evidence="4">LincolnNE</strain>
    </source>
</reference>
<gene>
    <name evidence="4" type="primary">CACNB2_1</name>
    <name evidence="4" type="ORF">g.11687</name>
</gene>
<dbReference type="SUPFAM" id="SSF52540">
    <property type="entry name" value="P-loop containing nucleoside triphosphate hydrolases"/>
    <property type="match status" value="1"/>
</dbReference>
<feature type="compositionally biased region" description="Low complexity" evidence="2">
    <location>
        <begin position="552"/>
        <end position="566"/>
    </location>
</feature>
<dbReference type="GO" id="GO:0005245">
    <property type="term" value="F:voltage-gated calcium channel activity"/>
    <property type="evidence" value="ECO:0007669"/>
    <property type="project" value="InterPro"/>
</dbReference>
<feature type="region of interest" description="Disordered" evidence="2">
    <location>
        <begin position="585"/>
        <end position="890"/>
    </location>
</feature>
<evidence type="ECO:0000256" key="2">
    <source>
        <dbReference type="SAM" id="MobiDB-lite"/>
    </source>
</evidence>
<protein>
    <submittedName>
        <fullName evidence="4">Voltage-dependent L-type calcium channel subunit beta-2</fullName>
    </submittedName>
</protein>
<dbReference type="InterPro" id="IPR008145">
    <property type="entry name" value="GK/Ca_channel_bsu"/>
</dbReference>
<evidence type="ECO:0000256" key="1">
    <source>
        <dbReference type="ARBA" id="ARBA00022553"/>
    </source>
</evidence>
<name>A0A6G1SG20_9ACAR</name>
<dbReference type="InterPro" id="IPR046937">
    <property type="entry name" value="CAB1-4_N_A-dom"/>
</dbReference>
<feature type="compositionally biased region" description="Basic residues" evidence="2">
    <location>
        <begin position="668"/>
        <end position="686"/>
    </location>
</feature>
<feature type="compositionally biased region" description="Pro residues" evidence="2">
    <location>
        <begin position="643"/>
        <end position="661"/>
    </location>
</feature>
<feature type="compositionally biased region" description="Low complexity" evidence="2">
    <location>
        <begin position="717"/>
        <end position="734"/>
    </location>
</feature>
<dbReference type="PANTHER" id="PTHR11824">
    <property type="entry name" value="VOLTAGE-DEPENDENT CALCIUM CHANNEL BETA SUBUNIT"/>
    <property type="match status" value="1"/>
</dbReference>
<dbReference type="GO" id="GO:0005891">
    <property type="term" value="C:voltage-gated calcium channel complex"/>
    <property type="evidence" value="ECO:0007669"/>
    <property type="project" value="InterPro"/>
</dbReference>
<feature type="compositionally biased region" description="Low complexity" evidence="2">
    <location>
        <begin position="368"/>
        <end position="405"/>
    </location>
</feature>
<dbReference type="InterPro" id="IPR027417">
    <property type="entry name" value="P-loop_NTPase"/>
</dbReference>
<feature type="compositionally biased region" description="Low complexity" evidence="2">
    <location>
        <begin position="459"/>
        <end position="476"/>
    </location>
</feature>
<feature type="compositionally biased region" description="Low complexity" evidence="2">
    <location>
        <begin position="767"/>
        <end position="777"/>
    </location>
</feature>
<feature type="compositionally biased region" description="Low complexity" evidence="2">
    <location>
        <begin position="414"/>
        <end position="452"/>
    </location>
</feature>
<dbReference type="PRINTS" id="PR01626">
    <property type="entry name" value="LCACHANNELB"/>
</dbReference>
<feature type="compositionally biased region" description="Polar residues" evidence="2">
    <location>
        <begin position="695"/>
        <end position="709"/>
    </location>
</feature>
<feature type="compositionally biased region" description="Low complexity" evidence="2">
    <location>
        <begin position="618"/>
        <end position="630"/>
    </location>
</feature>
<dbReference type="SMART" id="SM00072">
    <property type="entry name" value="GuKc"/>
    <property type="match status" value="1"/>
</dbReference>
<keyword evidence="1" id="KW-0597">Phosphoprotein</keyword>
<dbReference type="Gene3D" id="3.40.50.300">
    <property type="entry name" value="P-loop containing nucleotide triphosphate hydrolases"/>
    <property type="match status" value="1"/>
</dbReference>
<feature type="compositionally biased region" description="Basic residues" evidence="2">
    <location>
        <begin position="752"/>
        <end position="766"/>
    </location>
</feature>
<feature type="domain" description="Guanylate kinase/L-type calcium channel beta subunit" evidence="3">
    <location>
        <begin position="171"/>
        <end position="357"/>
    </location>
</feature>
<feature type="region of interest" description="Disordered" evidence="2">
    <location>
        <begin position="368"/>
        <end position="568"/>
    </location>
</feature>
<feature type="region of interest" description="Disordered" evidence="2">
    <location>
        <begin position="1"/>
        <end position="23"/>
    </location>
</feature>
<dbReference type="Gene3D" id="2.30.30.40">
    <property type="entry name" value="SH3 Domains"/>
    <property type="match status" value="1"/>
</dbReference>
<accession>A0A6G1SG20</accession>
<dbReference type="InterPro" id="IPR000584">
    <property type="entry name" value="VDCC_L_bsu"/>
</dbReference>
<evidence type="ECO:0000259" key="3">
    <source>
        <dbReference type="SMART" id="SM00072"/>
    </source>
</evidence>
<dbReference type="AlphaFoldDB" id="A0A6G1SG20"/>
<evidence type="ECO:0000313" key="4">
    <source>
        <dbReference type="EMBL" id="MDE49486.1"/>
    </source>
</evidence>